<sequence length="37" mass="4360">MLKFLHYIIRVVFEALVLGLALIFLAWYATEVLHLWG</sequence>
<dbReference type="AlphaFoldDB" id="A0A0F8WU17"/>
<feature type="transmembrane region" description="Helical" evidence="1">
    <location>
        <begin position="7"/>
        <end position="29"/>
    </location>
</feature>
<proteinExistence type="predicted"/>
<name>A0A0F8WU17_9ZZZZ</name>
<gene>
    <name evidence="2" type="ORF">LCGC14_3026410</name>
</gene>
<keyword evidence="1" id="KW-0472">Membrane</keyword>
<protein>
    <submittedName>
        <fullName evidence="2">Uncharacterized protein</fullName>
    </submittedName>
</protein>
<comment type="caution">
    <text evidence="2">The sequence shown here is derived from an EMBL/GenBank/DDBJ whole genome shotgun (WGS) entry which is preliminary data.</text>
</comment>
<accession>A0A0F8WU17</accession>
<keyword evidence="1" id="KW-0812">Transmembrane</keyword>
<evidence type="ECO:0000256" key="1">
    <source>
        <dbReference type="SAM" id="Phobius"/>
    </source>
</evidence>
<keyword evidence="1" id="KW-1133">Transmembrane helix</keyword>
<evidence type="ECO:0000313" key="2">
    <source>
        <dbReference type="EMBL" id="KKK60233.1"/>
    </source>
</evidence>
<reference evidence="2" key="1">
    <citation type="journal article" date="2015" name="Nature">
        <title>Complex archaea that bridge the gap between prokaryotes and eukaryotes.</title>
        <authorList>
            <person name="Spang A."/>
            <person name="Saw J.H."/>
            <person name="Jorgensen S.L."/>
            <person name="Zaremba-Niedzwiedzka K."/>
            <person name="Martijn J."/>
            <person name="Lind A.E."/>
            <person name="van Eijk R."/>
            <person name="Schleper C."/>
            <person name="Guy L."/>
            <person name="Ettema T.J."/>
        </authorList>
    </citation>
    <scope>NUCLEOTIDE SEQUENCE</scope>
</reference>
<dbReference type="EMBL" id="LAZR01063073">
    <property type="protein sequence ID" value="KKK60233.1"/>
    <property type="molecule type" value="Genomic_DNA"/>
</dbReference>
<organism evidence="2">
    <name type="scientific">marine sediment metagenome</name>
    <dbReference type="NCBI Taxonomy" id="412755"/>
    <lineage>
        <taxon>unclassified sequences</taxon>
        <taxon>metagenomes</taxon>
        <taxon>ecological metagenomes</taxon>
    </lineage>
</organism>